<feature type="region of interest" description="Disordered" evidence="1">
    <location>
        <begin position="110"/>
        <end position="162"/>
    </location>
</feature>
<keyword evidence="3" id="KW-1185">Reference proteome</keyword>
<dbReference type="Proteomes" id="UP001652582">
    <property type="component" value="Chromosome 7"/>
</dbReference>
<feature type="compositionally biased region" description="Basic and acidic residues" evidence="1">
    <location>
        <begin position="151"/>
        <end position="162"/>
    </location>
</feature>
<sequence>MSQRRSDPTKWVWCFLALSSGPWSTVSSVNVRTPEIIEAQAKFFQDFFSVQLSPYKIEFGHVCEDPNTWEQRYEKKDFKNHRDMGKVRWGDRKGGYGEHYWDLNHAGHAEKQASDDDYDDGPDNEELQDYPETVEQSDKYEGEEYDPNASDYKKTSRPKRENSKVEMQYLKGEQNFQEEPTPIQKWTNIDKTIFRRQKIDSKDVYDVDLRTKYLKDNLQKYNIDDTNPQPSKINHLVLSVGHKVEEENPNGFVSYEAGRKHYKRQAFAAPVFRPFLEAFTGHFIDRVTGKAYVLQPVNHNNHPY</sequence>
<evidence type="ECO:0000256" key="2">
    <source>
        <dbReference type="SAM" id="SignalP"/>
    </source>
</evidence>
<evidence type="ECO:0000313" key="3">
    <source>
        <dbReference type="Proteomes" id="UP001652582"/>
    </source>
</evidence>
<dbReference type="GeneID" id="112045227"/>
<keyword evidence="2" id="KW-0732">Signal</keyword>
<feature type="compositionally biased region" description="Acidic residues" evidence="1">
    <location>
        <begin position="115"/>
        <end position="129"/>
    </location>
</feature>
<accession>A0A6J1N2H1</accession>
<protein>
    <submittedName>
        <fullName evidence="4">Uncharacterized protein LOC112045227 isoform X1</fullName>
    </submittedName>
</protein>
<gene>
    <name evidence="4" type="primary">LOC112045227</name>
</gene>
<dbReference type="OrthoDB" id="8180894at2759"/>
<proteinExistence type="predicted"/>
<organism evidence="3 4">
    <name type="scientific">Bicyclus anynana</name>
    <name type="common">Squinting bush brown butterfly</name>
    <dbReference type="NCBI Taxonomy" id="110368"/>
    <lineage>
        <taxon>Eukaryota</taxon>
        <taxon>Metazoa</taxon>
        <taxon>Ecdysozoa</taxon>
        <taxon>Arthropoda</taxon>
        <taxon>Hexapoda</taxon>
        <taxon>Insecta</taxon>
        <taxon>Pterygota</taxon>
        <taxon>Neoptera</taxon>
        <taxon>Endopterygota</taxon>
        <taxon>Lepidoptera</taxon>
        <taxon>Glossata</taxon>
        <taxon>Ditrysia</taxon>
        <taxon>Papilionoidea</taxon>
        <taxon>Nymphalidae</taxon>
        <taxon>Satyrinae</taxon>
        <taxon>Satyrini</taxon>
        <taxon>Mycalesina</taxon>
        <taxon>Bicyclus</taxon>
    </lineage>
</organism>
<name>A0A6J1N2H1_BICAN</name>
<evidence type="ECO:0000256" key="1">
    <source>
        <dbReference type="SAM" id="MobiDB-lite"/>
    </source>
</evidence>
<dbReference type="AlphaFoldDB" id="A0A6J1N2H1"/>
<evidence type="ECO:0000313" key="4">
    <source>
        <dbReference type="RefSeq" id="XP_023937096.2"/>
    </source>
</evidence>
<dbReference type="KEGG" id="bany:112045227"/>
<reference evidence="4" key="1">
    <citation type="submission" date="2025-08" db="UniProtKB">
        <authorList>
            <consortium name="RefSeq"/>
        </authorList>
    </citation>
    <scope>IDENTIFICATION</scope>
</reference>
<dbReference type="RefSeq" id="XP_023937096.2">
    <property type="nucleotide sequence ID" value="XM_024081328.2"/>
</dbReference>
<feature type="signal peptide" evidence="2">
    <location>
        <begin position="1"/>
        <end position="28"/>
    </location>
</feature>
<feature type="chain" id="PRO_5046372382" evidence="2">
    <location>
        <begin position="29"/>
        <end position="304"/>
    </location>
</feature>